<dbReference type="Proteomes" id="UP000255036">
    <property type="component" value="Unassembled WGS sequence"/>
</dbReference>
<dbReference type="OrthoDB" id="1734503at2"/>
<evidence type="ECO:0000313" key="2">
    <source>
        <dbReference type="Proteomes" id="UP000255036"/>
    </source>
</evidence>
<name>A0A371ATP2_9FIRM</name>
<proteinExistence type="predicted"/>
<dbReference type="EMBL" id="QRCT01000034">
    <property type="protein sequence ID" value="RDU22946.1"/>
    <property type="molecule type" value="Genomic_DNA"/>
</dbReference>
<gene>
    <name evidence="1" type="ORF">DWV06_11265</name>
</gene>
<evidence type="ECO:0008006" key="3">
    <source>
        <dbReference type="Google" id="ProtNLM"/>
    </source>
</evidence>
<sequence length="101" mass="11622">MDERFIFIFYCRKTERCCLKMFFNYTELAITSSLKEKVKICETLEANGIDYKIDTLGTAIRNIGMRGIAVDPVGENQAVSCEYKILVHKKRLQLAKHLIGN</sequence>
<dbReference type="AlphaFoldDB" id="A0A371ATP2"/>
<comment type="caution">
    <text evidence="1">The sequence shown here is derived from an EMBL/GenBank/DDBJ whole genome shotgun (WGS) entry which is preliminary data.</text>
</comment>
<accession>A0A371ATP2</accession>
<organism evidence="1 2">
    <name type="scientific">Anaerosacchariphilus polymeriproducens</name>
    <dbReference type="NCBI Taxonomy" id="1812858"/>
    <lineage>
        <taxon>Bacteria</taxon>
        <taxon>Bacillati</taxon>
        <taxon>Bacillota</taxon>
        <taxon>Clostridia</taxon>
        <taxon>Lachnospirales</taxon>
        <taxon>Lachnospiraceae</taxon>
        <taxon>Anaerosacchariphilus</taxon>
    </lineage>
</organism>
<protein>
    <recommendedName>
        <fullName evidence="3">DUF2007 domain-containing protein</fullName>
    </recommendedName>
</protein>
<reference evidence="1 2" key="1">
    <citation type="submission" date="2018-07" db="EMBL/GenBank/DDBJ databases">
        <title>Anaerosacharophilus polymeroproducens gen. nov. sp. nov., an anaerobic bacterium isolated from salt field.</title>
        <authorList>
            <person name="Kim W."/>
            <person name="Yang S.-H."/>
            <person name="Oh J."/>
            <person name="Lee J.-H."/>
            <person name="Kwon K.K."/>
        </authorList>
    </citation>
    <scope>NUCLEOTIDE SEQUENCE [LARGE SCALE GENOMIC DNA]</scope>
    <source>
        <strain evidence="1 2">MCWD5</strain>
    </source>
</reference>
<keyword evidence="2" id="KW-1185">Reference proteome</keyword>
<evidence type="ECO:0000313" key="1">
    <source>
        <dbReference type="EMBL" id="RDU22946.1"/>
    </source>
</evidence>